<feature type="transmembrane region" description="Helical" evidence="1">
    <location>
        <begin position="473"/>
        <end position="490"/>
    </location>
</feature>
<dbReference type="InterPro" id="IPR011992">
    <property type="entry name" value="EF-hand-dom_pair"/>
</dbReference>
<evidence type="ECO:0000313" key="4">
    <source>
        <dbReference type="Proteomes" id="UP000275408"/>
    </source>
</evidence>
<protein>
    <recommendedName>
        <fullName evidence="2">EF-hand domain-containing protein</fullName>
    </recommendedName>
</protein>
<dbReference type="InterPro" id="IPR002048">
    <property type="entry name" value="EF_hand_dom"/>
</dbReference>
<feature type="transmembrane region" description="Helical" evidence="1">
    <location>
        <begin position="499"/>
        <end position="516"/>
    </location>
</feature>
<gene>
    <name evidence="3" type="ORF">pdam_00011633</name>
</gene>
<name>A0A3M6UDP3_POCDA</name>
<feature type="transmembrane region" description="Helical" evidence="1">
    <location>
        <begin position="842"/>
        <end position="861"/>
    </location>
</feature>
<dbReference type="PROSITE" id="PS50222">
    <property type="entry name" value="EF_HAND_2"/>
    <property type="match status" value="1"/>
</dbReference>
<feature type="transmembrane region" description="Helical" evidence="1">
    <location>
        <begin position="341"/>
        <end position="358"/>
    </location>
</feature>
<organism evidence="3 4">
    <name type="scientific">Pocillopora damicornis</name>
    <name type="common">Cauliflower coral</name>
    <name type="synonym">Millepora damicornis</name>
    <dbReference type="NCBI Taxonomy" id="46731"/>
    <lineage>
        <taxon>Eukaryota</taxon>
        <taxon>Metazoa</taxon>
        <taxon>Cnidaria</taxon>
        <taxon>Anthozoa</taxon>
        <taxon>Hexacorallia</taxon>
        <taxon>Scleractinia</taxon>
        <taxon>Astrocoeniina</taxon>
        <taxon>Pocilloporidae</taxon>
        <taxon>Pocillopora</taxon>
    </lineage>
</organism>
<dbReference type="Proteomes" id="UP000275408">
    <property type="component" value="Unassembled WGS sequence"/>
</dbReference>
<reference evidence="3 4" key="1">
    <citation type="journal article" date="2018" name="Sci. Rep.">
        <title>Comparative analysis of the Pocillopora damicornis genome highlights role of immune system in coral evolution.</title>
        <authorList>
            <person name="Cunning R."/>
            <person name="Bay R.A."/>
            <person name="Gillette P."/>
            <person name="Baker A.C."/>
            <person name="Traylor-Knowles N."/>
        </authorList>
    </citation>
    <scope>NUCLEOTIDE SEQUENCE [LARGE SCALE GENOMIC DNA]</scope>
    <source>
        <strain evidence="3">RSMAS</strain>
        <tissue evidence="3">Whole animal</tissue>
    </source>
</reference>
<feature type="transmembrane region" description="Helical" evidence="1">
    <location>
        <begin position="301"/>
        <end position="320"/>
    </location>
</feature>
<dbReference type="Gene3D" id="1.10.238.10">
    <property type="entry name" value="EF-hand"/>
    <property type="match status" value="1"/>
</dbReference>
<feature type="transmembrane region" description="Helical" evidence="1">
    <location>
        <begin position="528"/>
        <end position="549"/>
    </location>
</feature>
<sequence length="879" mass="100944">MVWIDSETYQKSVRFSNFPVESQVQLKITTMSLESACIGLTDMSGNEGRFSEEMSFRSAASISFDDPLDKVKRFVIEKELMLEDCFHDYDPLRKGHVTAGDFKEALKNSFGGLLTEEQVEEIQTRYRMVDNLDCYDWPKFLHDIEKDSNQTSPKPHHKPTRLQKEAVLKKVAAQRMKGKQDITDLLAQASLHDSNGNEKIGQKEEEVLQFLKGIADREDLEVIVAVYGGETSFKWQEFLKDLQKVEDCHKKARPASRRNKISPQSNGFTIDIPDEKILKTQKERLSFRQTRKRFSISYETLVWIVFVISTALCVIDRFALRGDMILGRSGKFPKRLWGTHLGETATNVVWAITARLIITSQNLMFYTMMSCLPNLICEIAPNWVTIDGIRNVHTRIHTFAGIFLLAIPSLAHVLIIFLPPLIDGTQLKYYPPSTFNYSEYPDHLNWTKFWDPAAVQGWTFNDHKGVHLTSDEIYRFMLVIVIFCLFVPLSRSNYANKRSYSLAMALHVFAGIWYAIDNIRKITHGLSQVANLPILVLWCIDKILSILCYRRNRGHIVRREVLGDNEYVIMYVKLDSDVKHAVGDVYYLLHTRKENTGMLPQRSHPFTTFANMSQDSTWDIGLVISVIEDDQQMCLPWTKWLATNDENITLHTWGPYRSSVWKLYEQIIDASHRSSPSHFVLFATGSGCGYILDVLSCLANKYEPSQHKSQTSKQIKIDIFYSVRCRAFYEFLRGPIEDLLRKIKEKDVATITFQFYVTGSEVGDVADDTTESPIQLIHGRINFEKALKAANKKSRCYFIGRPAIAEEVLGICQKKGIQLVKDYTNGRGNQEDRRLLIKYLRISFWVIFVTTAVCVAISLVIDVKSIKHSLEILAMNRTN</sequence>
<proteinExistence type="predicted"/>
<feature type="domain" description="EF-hand" evidence="2">
    <location>
        <begin position="77"/>
        <end position="112"/>
    </location>
</feature>
<dbReference type="Gene3D" id="3.40.50.80">
    <property type="entry name" value="Nucleotide-binding domain of ferredoxin-NADP reductase (FNR) module"/>
    <property type="match status" value="1"/>
</dbReference>
<evidence type="ECO:0000259" key="2">
    <source>
        <dbReference type="PROSITE" id="PS50222"/>
    </source>
</evidence>
<keyword evidence="1" id="KW-0472">Membrane</keyword>
<accession>A0A3M6UDP3</accession>
<dbReference type="AlphaFoldDB" id="A0A3M6UDP3"/>
<dbReference type="EMBL" id="RCHS01001719">
    <property type="protein sequence ID" value="RMX51800.1"/>
    <property type="molecule type" value="Genomic_DNA"/>
</dbReference>
<keyword evidence="1" id="KW-0812">Transmembrane</keyword>
<evidence type="ECO:0000313" key="3">
    <source>
        <dbReference type="EMBL" id="RMX51800.1"/>
    </source>
</evidence>
<keyword evidence="1" id="KW-1133">Transmembrane helix</keyword>
<keyword evidence="4" id="KW-1185">Reference proteome</keyword>
<comment type="caution">
    <text evidence="3">The sequence shown here is derived from an EMBL/GenBank/DDBJ whole genome shotgun (WGS) entry which is preliminary data.</text>
</comment>
<evidence type="ECO:0000256" key="1">
    <source>
        <dbReference type="SAM" id="Phobius"/>
    </source>
</evidence>
<dbReference type="InterPro" id="IPR039261">
    <property type="entry name" value="FNR_nucleotide-bd"/>
</dbReference>
<feature type="transmembrane region" description="Helical" evidence="1">
    <location>
        <begin position="396"/>
        <end position="422"/>
    </location>
</feature>
<dbReference type="OrthoDB" id="5954077at2759"/>
<dbReference type="SUPFAM" id="SSF47473">
    <property type="entry name" value="EF-hand"/>
    <property type="match status" value="2"/>
</dbReference>
<dbReference type="GO" id="GO:0005509">
    <property type="term" value="F:calcium ion binding"/>
    <property type="evidence" value="ECO:0007669"/>
    <property type="project" value="InterPro"/>
</dbReference>